<proteinExistence type="predicted"/>
<evidence type="ECO:0000313" key="1">
    <source>
        <dbReference type="EMBL" id="MER0124191.1"/>
    </source>
</evidence>
<dbReference type="RefSeq" id="WP_349950620.1">
    <property type="nucleotide sequence ID" value="NZ_JBEHGX010000001.1"/>
</dbReference>
<dbReference type="Proteomes" id="UP001447374">
    <property type="component" value="Unassembled WGS sequence"/>
</dbReference>
<evidence type="ECO:0000313" key="2">
    <source>
        <dbReference type="Proteomes" id="UP001447374"/>
    </source>
</evidence>
<reference evidence="1 2" key="1">
    <citation type="submission" date="2024-06" db="EMBL/GenBank/DDBJ databases">
        <title>Fanconibacter daqui strain Q02 whole shotgun sequencing project.</title>
        <authorList>
            <person name="Rodrigues J.W.A."/>
            <person name="Viana L.C."/>
            <person name="Vieira E.C."/>
            <person name="Souza F.O.L."/>
            <person name="Alegria O.C."/>
            <person name="Patroca S."/>
            <person name="Cruz A.C.R."/>
            <person name="Nunes A.R.C."/>
        </authorList>
    </citation>
    <scope>NUCLEOTIDE SEQUENCE [LARGE SCALE GENOMIC DNA]</scope>
    <source>
        <strain evidence="1 2">Q02</strain>
    </source>
</reference>
<gene>
    <name evidence="1" type="ORF">ABQG75_00335</name>
</gene>
<organism evidence="1 2">
    <name type="scientific">Franconibacter daqui</name>
    <dbReference type="NCBI Taxonomy" id="2047724"/>
    <lineage>
        <taxon>Bacteria</taxon>
        <taxon>Pseudomonadati</taxon>
        <taxon>Pseudomonadota</taxon>
        <taxon>Gammaproteobacteria</taxon>
        <taxon>Enterobacterales</taxon>
        <taxon>Enterobacteriaceae</taxon>
        <taxon>Franconibacter</taxon>
    </lineage>
</organism>
<protein>
    <submittedName>
        <fullName evidence="1">Uncharacterized protein</fullName>
    </submittedName>
</protein>
<name>A0ABV1PHB4_9ENTR</name>
<accession>A0ABV1PHB4</accession>
<keyword evidence="2" id="KW-1185">Reference proteome</keyword>
<sequence>MDSLTRNSFISFMQVREYPSSGVSARKAAIIFCVSADVSPDTTPPEIEKKIIYAPENNVSSMILTGKGNVWTAAVIVAKGRVFYPFSRSQEAISGGIRLSRLSGLLKPYFAASHRFGKEPRRAMRRPHSGGINNDRLCRAKEQGCDSHWRGRRYR</sequence>
<comment type="caution">
    <text evidence="1">The sequence shown here is derived from an EMBL/GenBank/DDBJ whole genome shotgun (WGS) entry which is preliminary data.</text>
</comment>
<dbReference type="EMBL" id="JBEHGX010000001">
    <property type="protein sequence ID" value="MER0124191.1"/>
    <property type="molecule type" value="Genomic_DNA"/>
</dbReference>